<dbReference type="RefSeq" id="WP_150948571.1">
    <property type="nucleotide sequence ID" value="NZ_VZRB01000008.1"/>
</dbReference>
<dbReference type="Pfam" id="PF05133">
    <property type="entry name" value="SPP1_portal"/>
    <property type="match status" value="1"/>
</dbReference>
<feature type="compositionally biased region" description="Low complexity" evidence="1">
    <location>
        <begin position="449"/>
        <end position="464"/>
    </location>
</feature>
<accession>A0A6H9UZZ3</accession>
<comment type="caution">
    <text evidence="2">The sequence shown here is derived from an EMBL/GenBank/DDBJ whole genome shotgun (WGS) entry which is preliminary data.</text>
</comment>
<dbReference type="Proteomes" id="UP000442707">
    <property type="component" value="Unassembled WGS sequence"/>
</dbReference>
<keyword evidence="3" id="KW-1185">Reference proteome</keyword>
<protein>
    <submittedName>
        <fullName evidence="2">Phage portal protein</fullName>
    </submittedName>
</protein>
<evidence type="ECO:0000313" key="3">
    <source>
        <dbReference type="Proteomes" id="UP000442707"/>
    </source>
</evidence>
<reference evidence="2 3" key="1">
    <citation type="submission" date="2019-09" db="EMBL/GenBank/DDBJ databases">
        <title>Screening of Novel Bioactive Compounds from Soil-Associated.</title>
        <authorList>
            <person name="Zhao S."/>
        </authorList>
    </citation>
    <scope>NUCLEOTIDE SEQUENCE [LARGE SCALE GENOMIC DNA]</scope>
    <source>
        <strain evidence="2 3">HIT-DPA4</strain>
    </source>
</reference>
<name>A0A6H9UZZ3_9ACTN</name>
<proteinExistence type="predicted"/>
<evidence type="ECO:0000313" key="2">
    <source>
        <dbReference type="EMBL" id="KAB1146821.1"/>
    </source>
</evidence>
<organism evidence="2 3">
    <name type="scientific">Streptomyces luteolifulvus</name>
    <dbReference type="NCBI Taxonomy" id="2615112"/>
    <lineage>
        <taxon>Bacteria</taxon>
        <taxon>Bacillati</taxon>
        <taxon>Actinomycetota</taxon>
        <taxon>Actinomycetes</taxon>
        <taxon>Kitasatosporales</taxon>
        <taxon>Streptomycetaceae</taxon>
        <taxon>Streptomyces</taxon>
    </lineage>
</organism>
<dbReference type="AlphaFoldDB" id="A0A6H9UZZ3"/>
<feature type="region of interest" description="Disordered" evidence="1">
    <location>
        <begin position="439"/>
        <end position="464"/>
    </location>
</feature>
<sequence>MPQPAVQSPEWWRDRLYKKLCDRSKETAKFDEYYECEHPLPFLHEKARDPFRRLLKMSRANYMELVVDALVGRLEVAGFQSDSTGKADEAAWGLWQDNNLDGGSSLAFLEAAIRGESYLLVSPPEGRRAGWRITPEHPTQVITEAVPGEPGELAAALKLWVDDWTARLCATLYLPDRIYKFEAPEPKTGENPRWVRREVRGEEWGGKNLLGELPFGVLANRPRMLKPGASELRSVTGIQDRINKTITDRMMTQEFAAFPQKWVTGMEIPVDEKTGQEVQPFDVAVNRILMAEDPGAHFGQFAAADLGGYLKGKEADVHDIAAITSTPPHYLLGSMINLSAEALKAAEAGLIHKIYQRRRFLEEGLERTMRLAGFASSQARIVWKSPEWRTEGELVDALVKMGTLGVPREVLWERWGATPQEIERWRRLSEDALTRALEGDLAAEYGPKPETAPGQPEQAPQAAY</sequence>
<dbReference type="InterPro" id="IPR021145">
    <property type="entry name" value="Portal_protein_SPP1_Gp6-like"/>
</dbReference>
<evidence type="ECO:0000256" key="1">
    <source>
        <dbReference type="SAM" id="MobiDB-lite"/>
    </source>
</evidence>
<gene>
    <name evidence="2" type="ORF">F7R91_14685</name>
</gene>
<dbReference type="EMBL" id="VZRB01000008">
    <property type="protein sequence ID" value="KAB1146821.1"/>
    <property type="molecule type" value="Genomic_DNA"/>
</dbReference>